<reference evidence="12 13" key="1">
    <citation type="journal article" date="2020" name="G3 (Bethesda)">
        <title>Whole Genome Sequencing and Comparative Genomics of Two Nematicidal Bacillus Strains Reveals a Wide Range of Possible Virulence Factors.</title>
        <authorList>
            <person name="Susic N."/>
            <person name="Janezic S."/>
            <person name="Rupnik M."/>
            <person name="Geric Stare B."/>
        </authorList>
    </citation>
    <scope>NUCLEOTIDE SEQUENCE [LARGE SCALE GENOMIC DNA]</scope>
    <source>
        <strain evidence="12 13">I-1582</strain>
    </source>
</reference>
<dbReference type="EMBL" id="VDEM01000015">
    <property type="protein sequence ID" value="KAF0824401.1"/>
    <property type="molecule type" value="Genomic_DNA"/>
</dbReference>
<protein>
    <recommendedName>
        <fullName evidence="4">DNA polymerase III subunit alpha</fullName>
        <ecNumber evidence="3">2.7.7.7</ecNumber>
    </recommendedName>
</protein>
<dbReference type="InterPro" id="IPR041931">
    <property type="entry name" value="DNA_pol3_alpha_thumb_dom"/>
</dbReference>
<dbReference type="NCBIfam" id="NF004226">
    <property type="entry name" value="PRK05673.1"/>
    <property type="match status" value="1"/>
</dbReference>
<evidence type="ECO:0000256" key="6">
    <source>
        <dbReference type="ARBA" id="ARBA00022695"/>
    </source>
</evidence>
<dbReference type="SUPFAM" id="SSF89550">
    <property type="entry name" value="PHP domain-like"/>
    <property type="match status" value="1"/>
</dbReference>
<dbReference type="NCBIfam" id="NF005298">
    <property type="entry name" value="PRK06826.1"/>
    <property type="match status" value="1"/>
</dbReference>
<dbReference type="Pfam" id="PF02811">
    <property type="entry name" value="PHP"/>
    <property type="match status" value="1"/>
</dbReference>
<dbReference type="SUPFAM" id="SSF160975">
    <property type="entry name" value="AF1531-like"/>
    <property type="match status" value="1"/>
</dbReference>
<accession>A0A800MXN9</accession>
<gene>
    <name evidence="12" type="ORF">KIS1582_1760</name>
</gene>
<comment type="catalytic activity">
    <reaction evidence="10">
        <text>DNA(n) + a 2'-deoxyribonucleoside 5'-triphosphate = DNA(n+1) + diphosphate</text>
        <dbReference type="Rhea" id="RHEA:22508"/>
        <dbReference type="Rhea" id="RHEA-COMP:17339"/>
        <dbReference type="Rhea" id="RHEA-COMP:17340"/>
        <dbReference type="ChEBI" id="CHEBI:33019"/>
        <dbReference type="ChEBI" id="CHEBI:61560"/>
        <dbReference type="ChEBI" id="CHEBI:173112"/>
        <dbReference type="EC" id="2.7.7.7"/>
    </reaction>
</comment>
<evidence type="ECO:0000259" key="11">
    <source>
        <dbReference type="SMART" id="SM00481"/>
    </source>
</evidence>
<dbReference type="GO" id="GO:0008408">
    <property type="term" value="F:3'-5' exonuclease activity"/>
    <property type="evidence" value="ECO:0007669"/>
    <property type="project" value="InterPro"/>
</dbReference>
<comment type="subcellular location">
    <subcellularLocation>
        <location evidence="1">Cytoplasm</location>
    </subcellularLocation>
</comment>
<dbReference type="EC" id="2.7.7.7" evidence="3"/>
<dbReference type="AlphaFoldDB" id="A0A800MXN9"/>
<dbReference type="Pfam" id="PF01336">
    <property type="entry name" value="tRNA_anti-codon"/>
    <property type="match status" value="1"/>
</dbReference>
<dbReference type="Pfam" id="PF17657">
    <property type="entry name" value="DNA_pol3_finger"/>
    <property type="match status" value="1"/>
</dbReference>
<evidence type="ECO:0000256" key="8">
    <source>
        <dbReference type="ARBA" id="ARBA00022932"/>
    </source>
</evidence>
<dbReference type="GO" id="GO:0003887">
    <property type="term" value="F:DNA-directed DNA polymerase activity"/>
    <property type="evidence" value="ECO:0007669"/>
    <property type="project" value="UniProtKB-KW"/>
</dbReference>
<dbReference type="NCBIfam" id="TIGR00594">
    <property type="entry name" value="polc"/>
    <property type="match status" value="1"/>
</dbReference>
<keyword evidence="7" id="KW-0235">DNA replication</keyword>
<keyword evidence="6 12" id="KW-0548">Nucleotidyltransferase</keyword>
<dbReference type="InterPro" id="IPR029460">
    <property type="entry name" value="DNAPol_HHH"/>
</dbReference>
<dbReference type="PANTHER" id="PTHR32294">
    <property type="entry name" value="DNA POLYMERASE III SUBUNIT ALPHA"/>
    <property type="match status" value="1"/>
</dbReference>
<dbReference type="Proteomes" id="UP000465778">
    <property type="component" value="Unassembled WGS sequence"/>
</dbReference>
<evidence type="ECO:0000256" key="1">
    <source>
        <dbReference type="ARBA" id="ARBA00004496"/>
    </source>
</evidence>
<comment type="function">
    <text evidence="9">DNA polymerase III is a complex, multichain enzyme responsible for most of the replicative synthesis in bacteria. This DNA polymerase also exhibits 3' to 5' exonuclease activity. The alpha chain is the DNA polymerase.</text>
</comment>
<evidence type="ECO:0000256" key="2">
    <source>
        <dbReference type="ARBA" id="ARBA00009496"/>
    </source>
</evidence>
<organism evidence="12 13">
    <name type="scientific">Cytobacillus firmus</name>
    <name type="common">Bacillus firmus</name>
    <dbReference type="NCBI Taxonomy" id="1399"/>
    <lineage>
        <taxon>Bacteria</taxon>
        <taxon>Bacillati</taxon>
        <taxon>Bacillota</taxon>
        <taxon>Bacilli</taxon>
        <taxon>Bacillales</taxon>
        <taxon>Bacillaceae</taxon>
        <taxon>Cytobacillus</taxon>
    </lineage>
</organism>
<dbReference type="Pfam" id="PF07733">
    <property type="entry name" value="DNA_pol3_alpha"/>
    <property type="match status" value="1"/>
</dbReference>
<dbReference type="CDD" id="cd04485">
    <property type="entry name" value="DnaE_OBF"/>
    <property type="match status" value="1"/>
</dbReference>
<dbReference type="GO" id="GO:0006260">
    <property type="term" value="P:DNA replication"/>
    <property type="evidence" value="ECO:0007669"/>
    <property type="project" value="UniProtKB-KW"/>
</dbReference>
<evidence type="ECO:0000313" key="12">
    <source>
        <dbReference type="EMBL" id="KAF0824401.1"/>
    </source>
</evidence>
<dbReference type="PANTHER" id="PTHR32294:SF0">
    <property type="entry name" value="DNA POLYMERASE III SUBUNIT ALPHA"/>
    <property type="match status" value="1"/>
</dbReference>
<dbReference type="InterPro" id="IPR016195">
    <property type="entry name" value="Pol/histidinol_Pase-like"/>
</dbReference>
<dbReference type="Pfam" id="PF14579">
    <property type="entry name" value="HHH_6"/>
    <property type="match status" value="1"/>
</dbReference>
<dbReference type="GO" id="GO:0005737">
    <property type="term" value="C:cytoplasm"/>
    <property type="evidence" value="ECO:0007669"/>
    <property type="project" value="UniProtKB-SubCell"/>
</dbReference>
<feature type="domain" description="Polymerase/histidinol phosphatase N-terminal" evidence="11">
    <location>
        <begin position="15"/>
        <end position="82"/>
    </location>
</feature>
<evidence type="ECO:0000256" key="3">
    <source>
        <dbReference type="ARBA" id="ARBA00012417"/>
    </source>
</evidence>
<proteinExistence type="inferred from homology"/>
<evidence type="ECO:0000256" key="10">
    <source>
        <dbReference type="ARBA" id="ARBA00049244"/>
    </source>
</evidence>
<name>A0A800MXN9_CYTFI</name>
<dbReference type="InterPro" id="IPR004805">
    <property type="entry name" value="DnaE2/DnaE/PolC"/>
</dbReference>
<evidence type="ECO:0000256" key="9">
    <source>
        <dbReference type="ARBA" id="ARBA00025611"/>
    </source>
</evidence>
<evidence type="ECO:0000256" key="4">
    <source>
        <dbReference type="ARBA" id="ARBA00019114"/>
    </source>
</evidence>
<dbReference type="GO" id="GO:0003676">
    <property type="term" value="F:nucleic acid binding"/>
    <property type="evidence" value="ECO:0007669"/>
    <property type="project" value="InterPro"/>
</dbReference>
<dbReference type="InterPro" id="IPR004013">
    <property type="entry name" value="PHP_dom"/>
</dbReference>
<dbReference type="Gene3D" id="1.10.150.870">
    <property type="match status" value="1"/>
</dbReference>
<dbReference type="Gene3D" id="3.20.20.140">
    <property type="entry name" value="Metal-dependent hydrolases"/>
    <property type="match status" value="1"/>
</dbReference>
<dbReference type="InterPro" id="IPR040982">
    <property type="entry name" value="DNA_pol3_finger"/>
</dbReference>
<comment type="similarity">
    <text evidence="2">Belongs to the DNA polymerase type-C family. DnaE subfamily.</text>
</comment>
<sequence length="1130" mass="127917">MKIAEIKGVRNMSFIHLHVYSAYSLLSSTARIEQLVTSARENRFPALALTDRNVMYGAVAFYKECLKQSIKPILGLSVDVLSEISEGEAYPLVLLAKNRQGFQNLLKITSTVQTKSPEGIPVKWLKHYTGGLFALTPGMEGEIEQSLVTGEYGQAERTAELFGSIFEPSSFFFAIQDHGLHEEKKIYDLLVQLSEETGIGLAASNGVCYIKKEEAFAHECLLAIKNGEKLQDEERERLKSNEYYLKSSGEMAELLSGYPDALENTIMIAEQCNVMIELDKQNLPKYPAAEGKSTDELLEEVCWQGFADRYPDGAAEHRNRLRYELNIIRNMKFSDYFLIVWDFMKFSRENGILTGPGRGSAAGSMVAYVLYITDVDPIEHQLLFERFLNPERISMPDIDIDFPDHRRDEVIRYVSRKYGELHVAQILTFGTLAAKAALRDVGRAFGLNPKELDMLSKRIPSKLGITLKEAYKESEPLRRFTQESDLNRRLFDTAVKLEGLPRHTSTHAAGVVISEHPLVEAIPIQKGHENVYLTQYSMEHLEDVGLLKMDFLGLRNLTLIENILSSIQRKTGIQIDIKQIPLDDEDVYSLLGRGDTTGIFQLESDGMRSVLTRLQPTRFEDIVAVNALYRPGPMENIPLFIDRKNGRKPIIYPHPDLKPILENTYGVIVYQEQIMQIAAKLAGFSLGEADLLRRAVSKKQKEVLDRERVHFVGGAVNKGYHEQTAHDIYDLIVRFANYGFNRSHAVAYSFIAYQLAYLKTHYPLHFMASLLTSAIGNEGRIAQYIGELRQMGLTLSPPSINKSGYSFLAEKNSIRYSLAAIKGIGAAALRDIFQARKIKRFEDLFDFCIRVSTKAVNRKILESLVHSGSFDEFGEDRAVLLASLDVAAEHAQLVMPEDDLADFFEDDEFFPKPKYTEVDPIRSEDKLRFEKDVLGLYLSDHPVSIYESYFSLLGACPLGEVEKTVNKAKTVAYLSEVKKIRTKKGEPMAFLSLSDQTGDMEAVVFPKVFNRFSMLCSQGNIVLAEGKIEERDGKKQLIIQHLDNVKKAIEKMQNKDPVLYLRITEDRETTENLCLLKELFKKNEGRVQVVLYYESSGKTIRLGEEDLVSPTEDFLNLLMQLLGRNNVVLK</sequence>
<keyword evidence="8" id="KW-0239">DNA-directed DNA polymerase</keyword>
<dbReference type="Gene3D" id="1.10.10.1600">
    <property type="entry name" value="Bacterial DNA polymerase III alpha subunit, thumb domain"/>
    <property type="match status" value="1"/>
</dbReference>
<evidence type="ECO:0000313" key="13">
    <source>
        <dbReference type="Proteomes" id="UP000465778"/>
    </source>
</evidence>
<evidence type="ECO:0000256" key="7">
    <source>
        <dbReference type="ARBA" id="ARBA00022705"/>
    </source>
</evidence>
<evidence type="ECO:0000256" key="5">
    <source>
        <dbReference type="ARBA" id="ARBA00022679"/>
    </source>
</evidence>
<dbReference type="SMART" id="SM00481">
    <property type="entry name" value="POLIIIAc"/>
    <property type="match status" value="1"/>
</dbReference>
<dbReference type="InterPro" id="IPR011708">
    <property type="entry name" value="DNA_pol3_alpha_NTPase_dom"/>
</dbReference>
<keyword evidence="5 12" id="KW-0808">Transferase</keyword>
<comment type="caution">
    <text evidence="12">The sequence shown here is derived from an EMBL/GenBank/DDBJ whole genome shotgun (WGS) entry which is preliminary data.</text>
</comment>
<dbReference type="InterPro" id="IPR004365">
    <property type="entry name" value="NA-bd_OB_tRNA"/>
</dbReference>
<dbReference type="InterPro" id="IPR003141">
    <property type="entry name" value="Pol/His_phosphatase_N"/>
</dbReference>